<evidence type="ECO:0000313" key="3">
    <source>
        <dbReference type="Proteomes" id="UP000011713"/>
    </source>
</evidence>
<dbReference type="AlphaFoldDB" id="M4BRR2"/>
<dbReference type="EMBL" id="JH598659">
    <property type="status" value="NOT_ANNOTATED_CDS"/>
    <property type="molecule type" value="Genomic_DNA"/>
</dbReference>
<protein>
    <submittedName>
        <fullName evidence="2">Uncharacterized protein</fullName>
    </submittedName>
</protein>
<reference evidence="3" key="1">
    <citation type="journal article" date="2010" name="Science">
        <title>Signatures of adaptation to obligate biotrophy in the Hyaloperonospora arabidopsidis genome.</title>
        <authorList>
            <person name="Baxter L."/>
            <person name="Tripathy S."/>
            <person name="Ishaque N."/>
            <person name="Boot N."/>
            <person name="Cabral A."/>
            <person name="Kemen E."/>
            <person name="Thines M."/>
            <person name="Ah-Fong A."/>
            <person name="Anderson R."/>
            <person name="Badejoko W."/>
            <person name="Bittner-Eddy P."/>
            <person name="Boore J.L."/>
            <person name="Chibucos M.C."/>
            <person name="Coates M."/>
            <person name="Dehal P."/>
            <person name="Delehaunty K."/>
            <person name="Dong S."/>
            <person name="Downton P."/>
            <person name="Dumas B."/>
            <person name="Fabro G."/>
            <person name="Fronick C."/>
            <person name="Fuerstenberg S.I."/>
            <person name="Fulton L."/>
            <person name="Gaulin E."/>
            <person name="Govers F."/>
            <person name="Hughes L."/>
            <person name="Humphray S."/>
            <person name="Jiang R.H."/>
            <person name="Judelson H."/>
            <person name="Kamoun S."/>
            <person name="Kyung K."/>
            <person name="Meijer H."/>
            <person name="Minx P."/>
            <person name="Morris P."/>
            <person name="Nelson J."/>
            <person name="Phuntumart V."/>
            <person name="Qutob D."/>
            <person name="Rehmany A."/>
            <person name="Rougon-Cardoso A."/>
            <person name="Ryden P."/>
            <person name="Torto-Alalibo T."/>
            <person name="Studholme D."/>
            <person name="Wang Y."/>
            <person name="Win J."/>
            <person name="Wood J."/>
            <person name="Clifton S.W."/>
            <person name="Rogers J."/>
            <person name="Van den Ackerveken G."/>
            <person name="Jones J.D."/>
            <person name="McDowell J.M."/>
            <person name="Beynon J."/>
            <person name="Tyler B.M."/>
        </authorList>
    </citation>
    <scope>NUCLEOTIDE SEQUENCE [LARGE SCALE GENOMIC DNA]</scope>
    <source>
        <strain evidence="3">Emoy2</strain>
    </source>
</reference>
<name>M4BRR2_HYAAE</name>
<dbReference type="VEuPathDB" id="FungiDB:HpaG809102"/>
<dbReference type="EnsemblProtists" id="HpaT809102">
    <property type="protein sequence ID" value="HpaP809102"/>
    <property type="gene ID" value="HpaG809102"/>
</dbReference>
<feature type="region of interest" description="Disordered" evidence="1">
    <location>
        <begin position="1"/>
        <end position="43"/>
    </location>
</feature>
<evidence type="ECO:0000313" key="2">
    <source>
        <dbReference type="EnsemblProtists" id="HpaP809102"/>
    </source>
</evidence>
<dbReference type="Proteomes" id="UP000011713">
    <property type="component" value="Unassembled WGS sequence"/>
</dbReference>
<keyword evidence="3" id="KW-1185">Reference proteome</keyword>
<proteinExistence type="predicted"/>
<sequence>MEQLPMFGLEITQTGKDSRVHGHKQTRRRQDRRRTQAQTNPNTNYFTAAFRKENFTLLVKL</sequence>
<evidence type="ECO:0000256" key="1">
    <source>
        <dbReference type="SAM" id="MobiDB-lite"/>
    </source>
</evidence>
<dbReference type="HOGENOM" id="CLU_2927538_0_0_1"/>
<feature type="compositionally biased region" description="Basic residues" evidence="1">
    <location>
        <begin position="21"/>
        <end position="32"/>
    </location>
</feature>
<accession>M4BRR2</accession>
<organism evidence="2 3">
    <name type="scientific">Hyaloperonospora arabidopsidis (strain Emoy2)</name>
    <name type="common">Downy mildew agent</name>
    <name type="synonym">Peronospora arabidopsidis</name>
    <dbReference type="NCBI Taxonomy" id="559515"/>
    <lineage>
        <taxon>Eukaryota</taxon>
        <taxon>Sar</taxon>
        <taxon>Stramenopiles</taxon>
        <taxon>Oomycota</taxon>
        <taxon>Peronosporomycetes</taxon>
        <taxon>Peronosporales</taxon>
        <taxon>Peronosporaceae</taxon>
        <taxon>Hyaloperonospora</taxon>
    </lineage>
</organism>
<reference evidence="2" key="2">
    <citation type="submission" date="2015-06" db="UniProtKB">
        <authorList>
            <consortium name="EnsemblProtists"/>
        </authorList>
    </citation>
    <scope>IDENTIFICATION</scope>
    <source>
        <strain evidence="2">Emoy2</strain>
    </source>
</reference>
<dbReference type="InParanoid" id="M4BRR2"/>